<evidence type="ECO:0000259" key="9">
    <source>
        <dbReference type="SMART" id="SM01390"/>
    </source>
</evidence>
<dbReference type="InterPro" id="IPR001912">
    <property type="entry name" value="Ribosomal_uS4_N"/>
</dbReference>
<evidence type="ECO:0000256" key="5">
    <source>
        <dbReference type="ARBA" id="ARBA00023274"/>
    </source>
</evidence>
<name>A0A1F5TMY0_9BACT</name>
<evidence type="ECO:0000259" key="8">
    <source>
        <dbReference type="SMART" id="SM00363"/>
    </source>
</evidence>
<dbReference type="GO" id="GO:0006412">
    <property type="term" value="P:translation"/>
    <property type="evidence" value="ECO:0007669"/>
    <property type="project" value="UniProtKB-UniRule"/>
</dbReference>
<dbReference type="Proteomes" id="UP000177579">
    <property type="component" value="Unassembled WGS sequence"/>
</dbReference>
<dbReference type="SMART" id="SM00363">
    <property type="entry name" value="S4"/>
    <property type="match status" value="1"/>
</dbReference>
<evidence type="ECO:0000256" key="2">
    <source>
        <dbReference type="ARBA" id="ARBA00022730"/>
    </source>
</evidence>
<dbReference type="FunFam" id="1.10.1050.10:FF:000001">
    <property type="entry name" value="30S ribosomal protein S4"/>
    <property type="match status" value="1"/>
</dbReference>
<keyword evidence="5 7" id="KW-0687">Ribonucleoprotein</keyword>
<dbReference type="GO" id="GO:0003735">
    <property type="term" value="F:structural constituent of ribosome"/>
    <property type="evidence" value="ECO:0007669"/>
    <property type="project" value="InterPro"/>
</dbReference>
<feature type="domain" description="RNA-binding S4" evidence="8">
    <location>
        <begin position="99"/>
        <end position="162"/>
    </location>
</feature>
<gene>
    <name evidence="7" type="primary">rpsD</name>
    <name evidence="10" type="ORF">A2531_00425</name>
</gene>
<keyword evidence="2 7" id="KW-0699">rRNA-binding</keyword>
<dbReference type="SUPFAM" id="SSF55174">
    <property type="entry name" value="Alpha-L RNA-binding motif"/>
    <property type="match status" value="1"/>
</dbReference>
<dbReference type="AlphaFoldDB" id="A0A1F5TMY0"/>
<dbReference type="InterPro" id="IPR002942">
    <property type="entry name" value="S4_RNA-bd"/>
</dbReference>
<dbReference type="InterPro" id="IPR022801">
    <property type="entry name" value="Ribosomal_uS4"/>
</dbReference>
<dbReference type="InterPro" id="IPR005709">
    <property type="entry name" value="Ribosomal_uS4_bac-type"/>
</dbReference>
<organism evidence="10 11">
    <name type="scientific">Candidatus Falkowbacteria bacterium RIFOXYD2_FULL_34_120</name>
    <dbReference type="NCBI Taxonomy" id="1798007"/>
    <lineage>
        <taxon>Bacteria</taxon>
        <taxon>Candidatus Falkowiibacteriota</taxon>
    </lineage>
</organism>
<evidence type="ECO:0000256" key="7">
    <source>
        <dbReference type="HAMAP-Rule" id="MF_01306"/>
    </source>
</evidence>
<dbReference type="CDD" id="cd00165">
    <property type="entry name" value="S4"/>
    <property type="match status" value="1"/>
</dbReference>
<keyword evidence="3 7" id="KW-0694">RNA-binding</keyword>
<dbReference type="InterPro" id="IPR036986">
    <property type="entry name" value="S4_RNA-bd_sf"/>
</dbReference>
<accession>A0A1F5TMY0</accession>
<dbReference type="GO" id="GO:0019843">
    <property type="term" value="F:rRNA binding"/>
    <property type="evidence" value="ECO:0007669"/>
    <property type="project" value="UniProtKB-UniRule"/>
</dbReference>
<dbReference type="Gene3D" id="1.10.1050.10">
    <property type="entry name" value="Ribosomal Protein S4 Delta 41, Chain A, domain 1"/>
    <property type="match status" value="1"/>
</dbReference>
<evidence type="ECO:0000313" key="10">
    <source>
        <dbReference type="EMBL" id="OGF40303.1"/>
    </source>
</evidence>
<evidence type="ECO:0000256" key="4">
    <source>
        <dbReference type="ARBA" id="ARBA00022980"/>
    </source>
</evidence>
<proteinExistence type="inferred from homology"/>
<dbReference type="PANTHER" id="PTHR11831">
    <property type="entry name" value="30S 40S RIBOSOMAL PROTEIN"/>
    <property type="match status" value="1"/>
</dbReference>
<evidence type="ECO:0000256" key="1">
    <source>
        <dbReference type="ARBA" id="ARBA00007465"/>
    </source>
</evidence>
<comment type="function">
    <text evidence="7">With S5 and S12 plays an important role in translational accuracy.</text>
</comment>
<protein>
    <recommendedName>
        <fullName evidence="6 7">Small ribosomal subunit protein uS4</fullName>
    </recommendedName>
</protein>
<dbReference type="Pfam" id="PF01479">
    <property type="entry name" value="S4"/>
    <property type="match status" value="1"/>
</dbReference>
<feature type="domain" description="Small ribosomal subunit protein uS4 N-terminal" evidence="9">
    <location>
        <begin position="3"/>
        <end position="98"/>
    </location>
</feature>
<evidence type="ECO:0000256" key="6">
    <source>
        <dbReference type="ARBA" id="ARBA00035254"/>
    </source>
</evidence>
<comment type="function">
    <text evidence="7">One of the primary rRNA binding proteins, it binds directly to 16S rRNA where it nucleates assembly of the body of the 30S subunit.</text>
</comment>
<dbReference type="HAMAP" id="MF_01306_B">
    <property type="entry name" value="Ribosomal_uS4_B"/>
    <property type="match status" value="1"/>
</dbReference>
<sequence>MAKDLSPKCKLCRRAGEKLILKGERCKTTKCAMVKRNYPPGFHGPKNRKRLSDYGMQLNEKQKAKRQYNMLEKQFKLTFDKAKKSSGNLGENFLQLLETRFDNVVYRLGIASSRPQARQMIGHGLFTINGKKVNIPSYIVKTGDIVEIKNNKKNAKIFSNLAERLKKQEIPGWLNFDFSKLAAKVLMQPEMKSFKPNFNVQIIVEYYSR</sequence>
<evidence type="ECO:0000313" key="11">
    <source>
        <dbReference type="Proteomes" id="UP000177579"/>
    </source>
</evidence>
<dbReference type="GO" id="GO:0042274">
    <property type="term" value="P:ribosomal small subunit biogenesis"/>
    <property type="evidence" value="ECO:0007669"/>
    <property type="project" value="TreeGrafter"/>
</dbReference>
<keyword evidence="4 7" id="KW-0689">Ribosomal protein</keyword>
<dbReference type="NCBIfam" id="NF003717">
    <property type="entry name" value="PRK05327.1"/>
    <property type="match status" value="1"/>
</dbReference>
<dbReference type="EMBL" id="MFGO01000031">
    <property type="protein sequence ID" value="OGF40303.1"/>
    <property type="molecule type" value="Genomic_DNA"/>
</dbReference>
<comment type="subunit">
    <text evidence="7">Part of the 30S ribosomal subunit. Contacts protein S5. The interaction surface between S4 and S5 is involved in control of translational fidelity.</text>
</comment>
<dbReference type="Gene3D" id="3.10.290.10">
    <property type="entry name" value="RNA-binding S4 domain"/>
    <property type="match status" value="1"/>
</dbReference>
<dbReference type="PANTHER" id="PTHR11831:SF4">
    <property type="entry name" value="SMALL RIBOSOMAL SUBUNIT PROTEIN US4M"/>
    <property type="match status" value="1"/>
</dbReference>
<dbReference type="GO" id="GO:0015935">
    <property type="term" value="C:small ribosomal subunit"/>
    <property type="evidence" value="ECO:0007669"/>
    <property type="project" value="InterPro"/>
</dbReference>
<dbReference type="NCBIfam" id="TIGR01017">
    <property type="entry name" value="rpsD_bact"/>
    <property type="match status" value="1"/>
</dbReference>
<comment type="caution">
    <text evidence="10">The sequence shown here is derived from an EMBL/GenBank/DDBJ whole genome shotgun (WGS) entry which is preliminary data.</text>
</comment>
<evidence type="ECO:0000256" key="3">
    <source>
        <dbReference type="ARBA" id="ARBA00022884"/>
    </source>
</evidence>
<dbReference type="PROSITE" id="PS50889">
    <property type="entry name" value="S4"/>
    <property type="match status" value="1"/>
</dbReference>
<dbReference type="SMART" id="SM01390">
    <property type="entry name" value="Ribosomal_S4"/>
    <property type="match status" value="1"/>
</dbReference>
<dbReference type="FunFam" id="3.10.290.10:FF:000001">
    <property type="entry name" value="30S ribosomal protein S4"/>
    <property type="match status" value="1"/>
</dbReference>
<dbReference type="Pfam" id="PF00163">
    <property type="entry name" value="Ribosomal_S4"/>
    <property type="match status" value="1"/>
</dbReference>
<comment type="similarity">
    <text evidence="1 7">Belongs to the universal ribosomal protein uS4 family.</text>
</comment>
<reference evidence="10 11" key="1">
    <citation type="journal article" date="2016" name="Nat. Commun.">
        <title>Thousands of microbial genomes shed light on interconnected biogeochemical processes in an aquifer system.</title>
        <authorList>
            <person name="Anantharaman K."/>
            <person name="Brown C.T."/>
            <person name="Hug L.A."/>
            <person name="Sharon I."/>
            <person name="Castelle C.J."/>
            <person name="Probst A.J."/>
            <person name="Thomas B.C."/>
            <person name="Singh A."/>
            <person name="Wilkins M.J."/>
            <person name="Karaoz U."/>
            <person name="Brodie E.L."/>
            <person name="Williams K.H."/>
            <person name="Hubbard S.S."/>
            <person name="Banfield J.F."/>
        </authorList>
    </citation>
    <scope>NUCLEOTIDE SEQUENCE [LARGE SCALE GENOMIC DNA]</scope>
</reference>